<dbReference type="PANTHER" id="PTHR33784:SF10">
    <property type="entry name" value="F-BOX PROTEIN"/>
    <property type="match status" value="1"/>
</dbReference>
<protein>
    <recommendedName>
        <fullName evidence="3">F-box domain-containing protein</fullName>
    </recommendedName>
</protein>
<sequence>MASGRQCLMLTDLPMEVLIIVGDVAVTSFKPMEDLSNIRAVCRVMERACSDPSIGQRMAMLQIYREGLGWRDPDRYYNLLTLLVGVANPQACTLKGIADLFGSTDPSLNELSRATAGGHNVGAYLYALMLYRKNVGTMNDNIAKMYIRHLECDDDSVAIGSAGPNKLRNDGCWVFREESAYLVNSVTWRMHGEPLPPAPVCWRYALEAIIEMMIFHLYP</sequence>
<name>K3ZLW1_SETIT</name>
<dbReference type="EMBL" id="AGNK02004893">
    <property type="status" value="NOT_ANNOTATED_CDS"/>
    <property type="molecule type" value="Genomic_DNA"/>
</dbReference>
<evidence type="ECO:0000313" key="2">
    <source>
        <dbReference type="Proteomes" id="UP000004995"/>
    </source>
</evidence>
<dbReference type="Gramene" id="KQK94480">
    <property type="protein sequence ID" value="KQK94480"/>
    <property type="gene ID" value="SETIT_027573mg"/>
</dbReference>
<dbReference type="EnsemblPlants" id="KQK94480">
    <property type="protein sequence ID" value="KQK94480"/>
    <property type="gene ID" value="SETIT_027573mg"/>
</dbReference>
<dbReference type="HOGENOM" id="CLU_093637_0_0_1"/>
<dbReference type="Proteomes" id="UP000004995">
    <property type="component" value="Unassembled WGS sequence"/>
</dbReference>
<evidence type="ECO:0008006" key="3">
    <source>
        <dbReference type="Google" id="ProtNLM"/>
    </source>
</evidence>
<accession>K3ZLW1</accession>
<proteinExistence type="predicted"/>
<dbReference type="PANTHER" id="PTHR33784">
    <property type="entry name" value="OS05G0482100 PROTEIN"/>
    <property type="match status" value="1"/>
</dbReference>
<dbReference type="AlphaFoldDB" id="K3ZLW1"/>
<reference evidence="2" key="1">
    <citation type="journal article" date="2012" name="Nat. Biotechnol.">
        <title>Reference genome sequence of the model plant Setaria.</title>
        <authorList>
            <person name="Bennetzen J.L."/>
            <person name="Schmutz J."/>
            <person name="Wang H."/>
            <person name="Percifield R."/>
            <person name="Hawkins J."/>
            <person name="Pontaroli A.C."/>
            <person name="Estep M."/>
            <person name="Feng L."/>
            <person name="Vaughn J.N."/>
            <person name="Grimwood J."/>
            <person name="Jenkins J."/>
            <person name="Barry K."/>
            <person name="Lindquist E."/>
            <person name="Hellsten U."/>
            <person name="Deshpande S."/>
            <person name="Wang X."/>
            <person name="Wu X."/>
            <person name="Mitros T."/>
            <person name="Triplett J."/>
            <person name="Yang X."/>
            <person name="Ye C.Y."/>
            <person name="Mauro-Herrera M."/>
            <person name="Wang L."/>
            <person name="Li P."/>
            <person name="Sharma M."/>
            <person name="Sharma R."/>
            <person name="Ronald P.C."/>
            <person name="Panaud O."/>
            <person name="Kellogg E.A."/>
            <person name="Brutnell T.P."/>
            <person name="Doust A.N."/>
            <person name="Tuskan G.A."/>
            <person name="Rokhsar D."/>
            <person name="Devos K.M."/>
        </authorList>
    </citation>
    <scope>NUCLEOTIDE SEQUENCE [LARGE SCALE GENOMIC DNA]</scope>
    <source>
        <strain evidence="2">cv. Yugu1</strain>
    </source>
</reference>
<dbReference type="InParanoid" id="K3ZLW1"/>
<evidence type="ECO:0000313" key="1">
    <source>
        <dbReference type="EnsemblPlants" id="KQK94480"/>
    </source>
</evidence>
<reference evidence="1" key="2">
    <citation type="submission" date="2018-08" db="UniProtKB">
        <authorList>
            <consortium name="EnsemblPlants"/>
        </authorList>
    </citation>
    <scope>IDENTIFICATION</scope>
    <source>
        <strain evidence="1">Yugu1</strain>
    </source>
</reference>
<dbReference type="InterPro" id="IPR040338">
    <property type="entry name" value="At1g67623-like"/>
</dbReference>
<organism evidence="1 2">
    <name type="scientific">Setaria italica</name>
    <name type="common">Foxtail millet</name>
    <name type="synonym">Panicum italicum</name>
    <dbReference type="NCBI Taxonomy" id="4555"/>
    <lineage>
        <taxon>Eukaryota</taxon>
        <taxon>Viridiplantae</taxon>
        <taxon>Streptophyta</taxon>
        <taxon>Embryophyta</taxon>
        <taxon>Tracheophyta</taxon>
        <taxon>Spermatophyta</taxon>
        <taxon>Magnoliopsida</taxon>
        <taxon>Liliopsida</taxon>
        <taxon>Poales</taxon>
        <taxon>Poaceae</taxon>
        <taxon>PACMAD clade</taxon>
        <taxon>Panicoideae</taxon>
        <taxon>Panicodae</taxon>
        <taxon>Paniceae</taxon>
        <taxon>Cenchrinae</taxon>
        <taxon>Setaria</taxon>
    </lineage>
</organism>
<keyword evidence="2" id="KW-1185">Reference proteome</keyword>